<dbReference type="InParanoid" id="H2Y3G0"/>
<accession>H2Y3G0</accession>
<dbReference type="AlphaFoldDB" id="H2Y3G0"/>
<dbReference type="Proteomes" id="UP000008144">
    <property type="component" value="Chromosome 4"/>
</dbReference>
<dbReference type="EMBL" id="EAAA01001910">
    <property type="status" value="NOT_ANNOTATED_CDS"/>
    <property type="molecule type" value="Genomic_DNA"/>
</dbReference>
<reference evidence="3" key="3">
    <citation type="submission" date="2025-08" db="UniProtKB">
        <authorList>
            <consortium name="Ensembl"/>
        </authorList>
    </citation>
    <scope>IDENTIFICATION</scope>
</reference>
<evidence type="ECO:0000256" key="1">
    <source>
        <dbReference type="SAM" id="MobiDB-lite"/>
    </source>
</evidence>
<feature type="compositionally biased region" description="Basic residues" evidence="1">
    <location>
        <begin position="116"/>
        <end position="129"/>
    </location>
</feature>
<evidence type="ECO:0000313" key="3">
    <source>
        <dbReference type="Ensembl" id="ENSCINP00000036445.1"/>
    </source>
</evidence>
<dbReference type="HOGENOM" id="CLU_1948072_0_0_1"/>
<keyword evidence="2" id="KW-0732">Signal</keyword>
<sequence length="129" mass="14154">MFRNLSKFSLLFLLVFPTVMLVEKQGLASAEDAAEDEVMNEDEGEAVEEDEDESVVEEEGETEDPNIAATEEETEDEAEPITAHREAETAIIFNSGAEPEETLKAMNKGSPSPGRSPRKRHTKKASAAE</sequence>
<dbReference type="Ensembl" id="ENSCINT00000034620.1">
    <property type="protein sequence ID" value="ENSCINP00000036445.1"/>
    <property type="gene ID" value="ENSCING00000019915.1"/>
</dbReference>
<feature type="signal peptide" evidence="2">
    <location>
        <begin position="1"/>
        <end position="21"/>
    </location>
</feature>
<evidence type="ECO:0000313" key="4">
    <source>
        <dbReference type="Proteomes" id="UP000008144"/>
    </source>
</evidence>
<feature type="chain" id="PRO_5003577999" evidence="2">
    <location>
        <begin position="22"/>
        <end position="129"/>
    </location>
</feature>
<proteinExistence type="predicted"/>
<reference evidence="3" key="4">
    <citation type="submission" date="2025-09" db="UniProtKB">
        <authorList>
            <consortium name="Ensembl"/>
        </authorList>
    </citation>
    <scope>IDENTIFICATION</scope>
</reference>
<name>H2Y3G0_CIOIN</name>
<reference evidence="4" key="1">
    <citation type="journal article" date="2002" name="Science">
        <title>The draft genome of Ciona intestinalis: insights into chordate and vertebrate origins.</title>
        <authorList>
            <person name="Dehal P."/>
            <person name="Satou Y."/>
            <person name="Campbell R.K."/>
            <person name="Chapman J."/>
            <person name="Degnan B."/>
            <person name="De Tomaso A."/>
            <person name="Davidson B."/>
            <person name="Di Gregorio A."/>
            <person name="Gelpke M."/>
            <person name="Goodstein D.M."/>
            <person name="Harafuji N."/>
            <person name="Hastings K.E."/>
            <person name="Ho I."/>
            <person name="Hotta K."/>
            <person name="Huang W."/>
            <person name="Kawashima T."/>
            <person name="Lemaire P."/>
            <person name="Martinez D."/>
            <person name="Meinertzhagen I.A."/>
            <person name="Necula S."/>
            <person name="Nonaka M."/>
            <person name="Putnam N."/>
            <person name="Rash S."/>
            <person name="Saiga H."/>
            <person name="Satake M."/>
            <person name="Terry A."/>
            <person name="Yamada L."/>
            <person name="Wang H.G."/>
            <person name="Awazu S."/>
            <person name="Azumi K."/>
            <person name="Boore J."/>
            <person name="Branno M."/>
            <person name="Chin-Bow S."/>
            <person name="DeSantis R."/>
            <person name="Doyle S."/>
            <person name="Francino P."/>
            <person name="Keys D.N."/>
            <person name="Haga S."/>
            <person name="Hayashi H."/>
            <person name="Hino K."/>
            <person name="Imai K.S."/>
            <person name="Inaba K."/>
            <person name="Kano S."/>
            <person name="Kobayashi K."/>
            <person name="Kobayashi M."/>
            <person name="Lee B.I."/>
            <person name="Makabe K.W."/>
            <person name="Manohar C."/>
            <person name="Matassi G."/>
            <person name="Medina M."/>
            <person name="Mochizuki Y."/>
            <person name="Mount S."/>
            <person name="Morishita T."/>
            <person name="Miura S."/>
            <person name="Nakayama A."/>
            <person name="Nishizaka S."/>
            <person name="Nomoto H."/>
            <person name="Ohta F."/>
            <person name="Oishi K."/>
            <person name="Rigoutsos I."/>
            <person name="Sano M."/>
            <person name="Sasaki A."/>
            <person name="Sasakura Y."/>
            <person name="Shoguchi E."/>
            <person name="Shin-i T."/>
            <person name="Spagnuolo A."/>
            <person name="Stainier D."/>
            <person name="Suzuki M.M."/>
            <person name="Tassy O."/>
            <person name="Takatori N."/>
            <person name="Tokuoka M."/>
            <person name="Yagi K."/>
            <person name="Yoshizaki F."/>
            <person name="Wada S."/>
            <person name="Zhang C."/>
            <person name="Hyatt P.D."/>
            <person name="Larimer F."/>
            <person name="Detter C."/>
            <person name="Doggett N."/>
            <person name="Glavina T."/>
            <person name="Hawkins T."/>
            <person name="Richardson P."/>
            <person name="Lucas S."/>
            <person name="Kohara Y."/>
            <person name="Levine M."/>
            <person name="Satoh N."/>
            <person name="Rokhsar D.S."/>
        </authorList>
    </citation>
    <scope>NUCLEOTIDE SEQUENCE [LARGE SCALE GENOMIC DNA]</scope>
</reference>
<feature type="region of interest" description="Disordered" evidence="1">
    <location>
        <begin position="27"/>
        <end position="129"/>
    </location>
</feature>
<keyword evidence="4" id="KW-1185">Reference proteome</keyword>
<dbReference type="STRING" id="7719.ENSCINP00000036445"/>
<protein>
    <submittedName>
        <fullName evidence="3">Uncharacterized protein</fullName>
    </submittedName>
</protein>
<reference evidence="3" key="2">
    <citation type="journal article" date="2008" name="Genome Biol.">
        <title>Improved genome assembly and evidence-based global gene model set for the chordate Ciona intestinalis: new insight into intron and operon populations.</title>
        <authorList>
            <person name="Satou Y."/>
            <person name="Mineta K."/>
            <person name="Ogasawara M."/>
            <person name="Sasakura Y."/>
            <person name="Shoguchi E."/>
            <person name="Ueno K."/>
            <person name="Yamada L."/>
            <person name="Matsumoto J."/>
            <person name="Wasserscheid J."/>
            <person name="Dewar K."/>
            <person name="Wiley G.B."/>
            <person name="Macmil S.L."/>
            <person name="Roe B.A."/>
            <person name="Zeller R.W."/>
            <person name="Hastings K.E."/>
            <person name="Lemaire P."/>
            <person name="Lindquist E."/>
            <person name="Endo T."/>
            <person name="Hotta K."/>
            <person name="Inaba K."/>
        </authorList>
    </citation>
    <scope>NUCLEOTIDE SEQUENCE [LARGE SCALE GENOMIC DNA]</scope>
    <source>
        <strain evidence="3">wild type</strain>
    </source>
</reference>
<feature type="compositionally biased region" description="Acidic residues" evidence="1">
    <location>
        <begin position="32"/>
        <end position="79"/>
    </location>
</feature>
<organism evidence="3 4">
    <name type="scientific">Ciona intestinalis</name>
    <name type="common">Transparent sea squirt</name>
    <name type="synonym">Ascidia intestinalis</name>
    <dbReference type="NCBI Taxonomy" id="7719"/>
    <lineage>
        <taxon>Eukaryota</taxon>
        <taxon>Metazoa</taxon>
        <taxon>Chordata</taxon>
        <taxon>Tunicata</taxon>
        <taxon>Ascidiacea</taxon>
        <taxon>Phlebobranchia</taxon>
        <taxon>Cionidae</taxon>
        <taxon>Ciona</taxon>
    </lineage>
</organism>
<evidence type="ECO:0000256" key="2">
    <source>
        <dbReference type="SAM" id="SignalP"/>
    </source>
</evidence>